<dbReference type="PIRSF" id="PIRSF009160">
    <property type="entry name" value="UCP009160"/>
    <property type="match status" value="1"/>
</dbReference>
<keyword evidence="2" id="KW-0472">Membrane</keyword>
<evidence type="ECO:0000313" key="3">
    <source>
        <dbReference type="EMBL" id="MBK7271843.1"/>
    </source>
</evidence>
<keyword evidence="2" id="KW-0812">Transmembrane</keyword>
<feature type="transmembrane region" description="Helical" evidence="2">
    <location>
        <begin position="235"/>
        <end position="257"/>
    </location>
</feature>
<evidence type="ECO:0000256" key="2">
    <source>
        <dbReference type="SAM" id="Phobius"/>
    </source>
</evidence>
<dbReference type="EMBL" id="JADJIB010000001">
    <property type="protein sequence ID" value="MBK7271843.1"/>
    <property type="molecule type" value="Genomic_DNA"/>
</dbReference>
<protein>
    <submittedName>
        <fullName evidence="3">Bax inhibitor-1/YccA family protein</fullName>
    </submittedName>
</protein>
<dbReference type="Proteomes" id="UP000726105">
    <property type="component" value="Unassembled WGS sequence"/>
</dbReference>
<comment type="caution">
    <text evidence="3">The sequence shown here is derived from an EMBL/GenBank/DDBJ whole genome shotgun (WGS) entry which is preliminary data.</text>
</comment>
<dbReference type="InterPro" id="IPR010539">
    <property type="entry name" value="BaxI_1-like"/>
</dbReference>
<gene>
    <name evidence="3" type="ORF">IPI13_01270</name>
</gene>
<reference evidence="3 4" key="1">
    <citation type="submission" date="2020-10" db="EMBL/GenBank/DDBJ databases">
        <title>Connecting structure to function with the recovery of over 1000 high-quality activated sludge metagenome-assembled genomes encoding full-length rRNA genes using long-read sequencing.</title>
        <authorList>
            <person name="Singleton C.M."/>
            <person name="Petriglieri F."/>
            <person name="Kristensen J.M."/>
            <person name="Kirkegaard R.H."/>
            <person name="Michaelsen T.Y."/>
            <person name="Andersen M.H."/>
            <person name="Karst S.M."/>
            <person name="Dueholm M.S."/>
            <person name="Nielsen P.H."/>
            <person name="Albertsen M."/>
        </authorList>
    </citation>
    <scope>NUCLEOTIDE SEQUENCE [LARGE SCALE GENOMIC DNA]</scope>
    <source>
        <strain evidence="3">Ega_18-Q3-R5-49_MAXAC.001</strain>
    </source>
</reference>
<dbReference type="PANTHER" id="PTHR41282:SF1">
    <property type="entry name" value="CONSERVED TRANSMEMBRANE PROTEIN-RELATED"/>
    <property type="match status" value="1"/>
</dbReference>
<dbReference type="Pfam" id="PF12811">
    <property type="entry name" value="BaxI_1"/>
    <property type="match status" value="1"/>
</dbReference>
<evidence type="ECO:0000256" key="1">
    <source>
        <dbReference type="SAM" id="MobiDB-lite"/>
    </source>
</evidence>
<feature type="transmembrane region" description="Helical" evidence="2">
    <location>
        <begin position="147"/>
        <end position="165"/>
    </location>
</feature>
<feature type="transmembrane region" description="Helical" evidence="2">
    <location>
        <begin position="208"/>
        <end position="229"/>
    </location>
</feature>
<name>A0A935M8L2_9MICO</name>
<proteinExistence type="predicted"/>
<keyword evidence="2" id="KW-1133">Transmembrane helix</keyword>
<evidence type="ECO:0000313" key="4">
    <source>
        <dbReference type="Proteomes" id="UP000726105"/>
    </source>
</evidence>
<dbReference type="AlphaFoldDB" id="A0A935M8L2"/>
<feature type="transmembrane region" description="Helical" evidence="2">
    <location>
        <begin position="120"/>
        <end position="140"/>
    </location>
</feature>
<dbReference type="PANTHER" id="PTHR41282">
    <property type="entry name" value="CONSERVED TRANSMEMBRANE PROTEIN-RELATED"/>
    <property type="match status" value="1"/>
</dbReference>
<organism evidence="3 4">
    <name type="scientific">Candidatus Phosphoribacter hodrii</name>
    <dbReference type="NCBI Taxonomy" id="2953743"/>
    <lineage>
        <taxon>Bacteria</taxon>
        <taxon>Bacillati</taxon>
        <taxon>Actinomycetota</taxon>
        <taxon>Actinomycetes</taxon>
        <taxon>Micrococcales</taxon>
        <taxon>Dermatophilaceae</taxon>
        <taxon>Candidatus Phosphoribacter</taxon>
    </lineage>
</organism>
<feature type="region of interest" description="Disordered" evidence="1">
    <location>
        <begin position="18"/>
        <end position="67"/>
    </location>
</feature>
<feature type="compositionally biased region" description="Low complexity" evidence="1">
    <location>
        <begin position="26"/>
        <end position="58"/>
    </location>
</feature>
<feature type="transmembrane region" description="Helical" evidence="2">
    <location>
        <begin position="171"/>
        <end position="196"/>
    </location>
</feature>
<sequence>MAGNNPVFNNIQKQLQGGEYAGIGEPRGAQQRYPQQGYPQGNPQQGYPQGNPQGQQPGYYPPTPMSPEQLDAMYQRPSAGPLDTGRVTFDDVIMKTLTLFAIVLSSAAVTWVMTSAQPALASPIWMVGMFGGLVVGLIIAFKKTISVPLILTYSLLEGAFVGALSRAMEAWYPGIVMTAVVATLATFAGMFIGYRTGVIKVTSRSRRIFGMAIMGYMLFSLVNVLALVFGWTSGWGFGGTGLLGIGISILGVGLASYSLAVDFDSVEEGIRMGAPEKFSWLFAHGIIVSLVWLYIEILRLLARLRDN</sequence>
<feature type="transmembrane region" description="Helical" evidence="2">
    <location>
        <begin position="96"/>
        <end position="114"/>
    </location>
</feature>
<accession>A0A935M8L2</accession>
<feature type="transmembrane region" description="Helical" evidence="2">
    <location>
        <begin position="278"/>
        <end position="295"/>
    </location>
</feature>